<feature type="region of interest" description="Disordered" evidence="1">
    <location>
        <begin position="1"/>
        <end position="27"/>
    </location>
</feature>
<sequence length="92" mass="8890">MTVSGAPVPPAHPAPGSTVPGAPPALKRSLTPADGVVDAVAVPGAATKIALPQRDSDREGFTGGAGLVAAAAMTGVAVGLEIAGIISRRRNS</sequence>
<evidence type="ECO:0000313" key="3">
    <source>
        <dbReference type="EMBL" id="CAA0098707.1"/>
    </source>
</evidence>
<evidence type="ECO:0000256" key="2">
    <source>
        <dbReference type="SAM" id="Phobius"/>
    </source>
</evidence>
<evidence type="ECO:0000256" key="1">
    <source>
        <dbReference type="SAM" id="MobiDB-lite"/>
    </source>
</evidence>
<organism evidence="3 4">
    <name type="scientific">Mycolicibacterium vanbaalenii</name>
    <name type="common">Mycobacterium vanbaalenii</name>
    <dbReference type="NCBI Taxonomy" id="110539"/>
    <lineage>
        <taxon>Bacteria</taxon>
        <taxon>Bacillati</taxon>
        <taxon>Actinomycetota</taxon>
        <taxon>Actinomycetes</taxon>
        <taxon>Mycobacteriales</taxon>
        <taxon>Mycobacteriaceae</taxon>
        <taxon>Mycolicibacterium</taxon>
    </lineage>
</organism>
<keyword evidence="2" id="KW-0472">Membrane</keyword>
<evidence type="ECO:0000313" key="4">
    <source>
        <dbReference type="Proteomes" id="UP000430146"/>
    </source>
</evidence>
<keyword evidence="2" id="KW-1133">Transmembrane helix</keyword>
<name>A0A5S9P5F1_MYCVN</name>
<dbReference type="EMBL" id="CACSIP010000006">
    <property type="protein sequence ID" value="CAA0098707.1"/>
    <property type="molecule type" value="Genomic_DNA"/>
</dbReference>
<proteinExistence type="predicted"/>
<reference evidence="3 4" key="1">
    <citation type="submission" date="2019-11" db="EMBL/GenBank/DDBJ databases">
        <authorList>
            <person name="Holert J."/>
        </authorList>
    </citation>
    <scope>NUCLEOTIDE SEQUENCE [LARGE SCALE GENOMIC DNA]</scope>
    <source>
        <strain evidence="3">BC8_1</strain>
    </source>
</reference>
<dbReference type="AlphaFoldDB" id="A0A5S9P5F1"/>
<feature type="transmembrane region" description="Helical" evidence="2">
    <location>
        <begin position="61"/>
        <end position="86"/>
    </location>
</feature>
<dbReference type="RefSeq" id="WP_234897312.1">
    <property type="nucleotide sequence ID" value="NZ_CACSIP010000006.1"/>
</dbReference>
<gene>
    <name evidence="3" type="ORF">AELLOGFF_03161</name>
</gene>
<dbReference type="Proteomes" id="UP000430146">
    <property type="component" value="Unassembled WGS sequence"/>
</dbReference>
<protein>
    <submittedName>
        <fullName evidence="3">Uncharacterized protein</fullName>
    </submittedName>
</protein>
<accession>A0A5S9P5F1</accession>
<keyword evidence="4" id="KW-1185">Reference proteome</keyword>
<keyword evidence="2" id="KW-0812">Transmembrane</keyword>